<evidence type="ECO:0000256" key="4">
    <source>
        <dbReference type="ARBA" id="ARBA00023163"/>
    </source>
</evidence>
<evidence type="ECO:0000256" key="3">
    <source>
        <dbReference type="ARBA" id="ARBA00023125"/>
    </source>
</evidence>
<evidence type="ECO:0000256" key="5">
    <source>
        <dbReference type="PROSITE-ProRule" id="PRU00335"/>
    </source>
</evidence>
<dbReference type="PANTHER" id="PTHR30055:SF234">
    <property type="entry name" value="HTH-TYPE TRANSCRIPTIONAL REGULATOR BETI"/>
    <property type="match status" value="1"/>
</dbReference>
<keyword evidence="3 5" id="KW-0238">DNA-binding</keyword>
<dbReference type="InterPro" id="IPR039538">
    <property type="entry name" value="BetI_C"/>
</dbReference>
<dbReference type="Pfam" id="PF13977">
    <property type="entry name" value="TetR_C_6"/>
    <property type="match status" value="1"/>
</dbReference>
<sequence length="243" mass="26922">MDESARATNPCEGEHERKIPGLVDPAVGLSDIAIARREQILDAAEAIIAGHGIQELSLKKIEDLAGMSRGQLTYYFPTKESILLSVYDRMLRRMIREARLADGPKPMTGRAWDFVQHGLKKHLEPPWPTPAARDLLSLLFTFLAQMGHREDYRKRLSQWYSEWRSFIAADVAGSIPEPHATSPRVIASLIQALFHGLDVQLMMDPEAFDREEMFGAVVKLLAPLFGQTAGVPDPAPGPAGNEG</sequence>
<feature type="domain" description="HTH tetR-type" evidence="6">
    <location>
        <begin position="34"/>
        <end position="94"/>
    </location>
</feature>
<evidence type="ECO:0000256" key="1">
    <source>
        <dbReference type="ARBA" id="ARBA00022491"/>
    </source>
</evidence>
<name>A0A6P2CR70_9BACT</name>
<dbReference type="KEGG" id="gms:SOIL9_68980"/>
<organism evidence="7 8">
    <name type="scientific">Gemmata massiliana</name>
    <dbReference type="NCBI Taxonomy" id="1210884"/>
    <lineage>
        <taxon>Bacteria</taxon>
        <taxon>Pseudomonadati</taxon>
        <taxon>Planctomycetota</taxon>
        <taxon>Planctomycetia</taxon>
        <taxon>Gemmatales</taxon>
        <taxon>Gemmataceae</taxon>
        <taxon>Gemmata</taxon>
    </lineage>
</organism>
<protein>
    <recommendedName>
        <fullName evidence="6">HTH tetR-type domain-containing protein</fullName>
    </recommendedName>
</protein>
<keyword evidence="4" id="KW-0804">Transcription</keyword>
<keyword evidence="2" id="KW-0805">Transcription regulation</keyword>
<dbReference type="InterPro" id="IPR009057">
    <property type="entry name" value="Homeodomain-like_sf"/>
</dbReference>
<dbReference type="AlphaFoldDB" id="A0A6P2CR70"/>
<dbReference type="InterPro" id="IPR001647">
    <property type="entry name" value="HTH_TetR"/>
</dbReference>
<gene>
    <name evidence="7" type="ORF">SOIL9_68980</name>
</gene>
<keyword evidence="8" id="KW-1185">Reference proteome</keyword>
<dbReference type="SUPFAM" id="SSF48498">
    <property type="entry name" value="Tetracyclin repressor-like, C-terminal domain"/>
    <property type="match status" value="1"/>
</dbReference>
<dbReference type="PANTHER" id="PTHR30055">
    <property type="entry name" value="HTH-TYPE TRANSCRIPTIONAL REGULATOR RUTR"/>
    <property type="match status" value="1"/>
</dbReference>
<accession>A0A6P2CR70</accession>
<evidence type="ECO:0000256" key="2">
    <source>
        <dbReference type="ARBA" id="ARBA00023015"/>
    </source>
</evidence>
<dbReference type="RefSeq" id="WP_162665897.1">
    <property type="nucleotide sequence ID" value="NZ_LR593886.1"/>
</dbReference>
<feature type="DNA-binding region" description="H-T-H motif" evidence="5">
    <location>
        <begin position="57"/>
        <end position="76"/>
    </location>
</feature>
<dbReference type="PRINTS" id="PR00455">
    <property type="entry name" value="HTHTETR"/>
</dbReference>
<dbReference type="SUPFAM" id="SSF46689">
    <property type="entry name" value="Homeodomain-like"/>
    <property type="match status" value="1"/>
</dbReference>
<dbReference type="PROSITE" id="PS50977">
    <property type="entry name" value="HTH_TETR_2"/>
    <property type="match status" value="1"/>
</dbReference>
<dbReference type="Gene3D" id="1.10.357.10">
    <property type="entry name" value="Tetracycline Repressor, domain 2"/>
    <property type="match status" value="1"/>
</dbReference>
<dbReference type="GO" id="GO:0000976">
    <property type="term" value="F:transcription cis-regulatory region binding"/>
    <property type="evidence" value="ECO:0007669"/>
    <property type="project" value="TreeGrafter"/>
</dbReference>
<reference evidence="7 8" key="1">
    <citation type="submission" date="2019-05" db="EMBL/GenBank/DDBJ databases">
        <authorList>
            <consortium name="Science for Life Laboratories"/>
        </authorList>
    </citation>
    <scope>NUCLEOTIDE SEQUENCE [LARGE SCALE GENOMIC DNA]</scope>
    <source>
        <strain evidence="7">Soil9</strain>
    </source>
</reference>
<dbReference type="InterPro" id="IPR036271">
    <property type="entry name" value="Tet_transcr_reg_TetR-rel_C_sf"/>
</dbReference>
<dbReference type="Pfam" id="PF00440">
    <property type="entry name" value="TetR_N"/>
    <property type="match status" value="1"/>
</dbReference>
<dbReference type="GO" id="GO:0003700">
    <property type="term" value="F:DNA-binding transcription factor activity"/>
    <property type="evidence" value="ECO:0007669"/>
    <property type="project" value="TreeGrafter"/>
</dbReference>
<proteinExistence type="predicted"/>
<dbReference type="EMBL" id="LR593886">
    <property type="protein sequence ID" value="VTR90816.1"/>
    <property type="molecule type" value="Genomic_DNA"/>
</dbReference>
<evidence type="ECO:0000259" key="6">
    <source>
        <dbReference type="PROSITE" id="PS50977"/>
    </source>
</evidence>
<evidence type="ECO:0000313" key="7">
    <source>
        <dbReference type="EMBL" id="VTR90816.1"/>
    </source>
</evidence>
<dbReference type="Proteomes" id="UP000464178">
    <property type="component" value="Chromosome"/>
</dbReference>
<dbReference type="InterPro" id="IPR050109">
    <property type="entry name" value="HTH-type_TetR-like_transc_reg"/>
</dbReference>
<keyword evidence="1" id="KW-0678">Repressor</keyword>
<evidence type="ECO:0000313" key="8">
    <source>
        <dbReference type="Proteomes" id="UP000464178"/>
    </source>
</evidence>